<evidence type="ECO:0000313" key="2">
    <source>
        <dbReference type="Proteomes" id="UP001158049"/>
    </source>
</evidence>
<organism evidence="1 2">
    <name type="scientific">Noviherbaspirillum suwonense</name>
    <dbReference type="NCBI Taxonomy" id="1224511"/>
    <lineage>
        <taxon>Bacteria</taxon>
        <taxon>Pseudomonadati</taxon>
        <taxon>Pseudomonadota</taxon>
        <taxon>Betaproteobacteria</taxon>
        <taxon>Burkholderiales</taxon>
        <taxon>Oxalobacteraceae</taxon>
        <taxon>Noviherbaspirillum</taxon>
    </lineage>
</organism>
<protein>
    <submittedName>
        <fullName evidence="1">Glutathione synthase/RimK-type ligase, ATP-grasp superfamily</fullName>
    </submittedName>
</protein>
<dbReference type="Proteomes" id="UP001158049">
    <property type="component" value="Unassembled WGS sequence"/>
</dbReference>
<comment type="caution">
    <text evidence="1">The sequence shown here is derived from an EMBL/GenBank/DDBJ whole genome shotgun (WGS) entry which is preliminary data.</text>
</comment>
<reference evidence="1 2" key="1">
    <citation type="submission" date="2017-05" db="EMBL/GenBank/DDBJ databases">
        <authorList>
            <person name="Varghese N."/>
            <person name="Submissions S."/>
        </authorList>
    </citation>
    <scope>NUCLEOTIDE SEQUENCE [LARGE SCALE GENOMIC DNA]</scope>
    <source>
        <strain evidence="1 2">DSM 26001</strain>
    </source>
</reference>
<keyword evidence="1" id="KW-0436">Ligase</keyword>
<gene>
    <name evidence="1" type="ORF">SAMN06295970_12642</name>
</gene>
<sequence length="405" mass="44574">MTEFVENTYQPLGMAAIMRHAFSGESMLPLSDKIIAHLNTWQEDANAMMDLSLILQMTGHHDVGMAMLNQALSLQQVFTPIPARPGQLRVTVFMAAGDLMANTPIELLVENSDIALTLVYIGENIPVVKDLPPCDLMFTAVGHAPENAAVLSRLAQTLGHYPQAYDIVNHPERIAMLARDSASKLLRDIPGLIMPPTVLAQRHALTVIAAGEQRLEMVSPGVDFPVIIRPANSHAGKDLERIDAAPELAAYLAVVQADDFYIAPFIDYSSADGQFRKYRVILVEGRPFLAHVGISSHWMVHYLNAGMAENAEKRTEEARTMESFGTGFSLRHGAALAAVAERTQLAYVGVDCAETREGKLLIFEVDSNMVVHDLDSPELYPYKHAHMQKLFSAFEGMLKAQSQSR</sequence>
<accession>A0ABY1QPJ3</accession>
<name>A0ABY1QPJ3_9BURK</name>
<dbReference type="EMBL" id="FXUL01000026">
    <property type="protein sequence ID" value="SMP77282.1"/>
    <property type="molecule type" value="Genomic_DNA"/>
</dbReference>
<evidence type="ECO:0000313" key="1">
    <source>
        <dbReference type="EMBL" id="SMP77282.1"/>
    </source>
</evidence>
<proteinExistence type="predicted"/>
<dbReference type="SUPFAM" id="SSF56059">
    <property type="entry name" value="Glutathione synthetase ATP-binding domain-like"/>
    <property type="match status" value="1"/>
</dbReference>
<keyword evidence="2" id="KW-1185">Reference proteome</keyword>
<dbReference type="GO" id="GO:0016874">
    <property type="term" value="F:ligase activity"/>
    <property type="evidence" value="ECO:0007669"/>
    <property type="project" value="UniProtKB-KW"/>
</dbReference>